<reference evidence="3" key="1">
    <citation type="submission" date="2022-11" db="UniProtKB">
        <authorList>
            <consortium name="WormBaseParasite"/>
        </authorList>
    </citation>
    <scope>IDENTIFICATION</scope>
</reference>
<protein>
    <submittedName>
        <fullName evidence="3">Uncharacterized protein</fullName>
    </submittedName>
</protein>
<keyword evidence="2" id="KW-1185">Reference proteome</keyword>
<evidence type="ECO:0000256" key="1">
    <source>
        <dbReference type="SAM" id="MobiDB-lite"/>
    </source>
</evidence>
<accession>A0A915JZD7</accession>
<proteinExistence type="predicted"/>
<evidence type="ECO:0000313" key="2">
    <source>
        <dbReference type="Proteomes" id="UP000887565"/>
    </source>
</evidence>
<feature type="compositionally biased region" description="Low complexity" evidence="1">
    <location>
        <begin position="62"/>
        <end position="73"/>
    </location>
</feature>
<dbReference type="AlphaFoldDB" id="A0A915JZD7"/>
<name>A0A915JZD7_ROMCU</name>
<feature type="compositionally biased region" description="Basic and acidic residues" evidence="1">
    <location>
        <begin position="50"/>
        <end position="61"/>
    </location>
</feature>
<feature type="compositionally biased region" description="Basic and acidic residues" evidence="1">
    <location>
        <begin position="80"/>
        <end position="90"/>
    </location>
</feature>
<organism evidence="2 3">
    <name type="scientific">Romanomermis culicivorax</name>
    <name type="common">Nematode worm</name>
    <dbReference type="NCBI Taxonomy" id="13658"/>
    <lineage>
        <taxon>Eukaryota</taxon>
        <taxon>Metazoa</taxon>
        <taxon>Ecdysozoa</taxon>
        <taxon>Nematoda</taxon>
        <taxon>Enoplea</taxon>
        <taxon>Dorylaimia</taxon>
        <taxon>Mermithida</taxon>
        <taxon>Mermithoidea</taxon>
        <taxon>Mermithidae</taxon>
        <taxon>Romanomermis</taxon>
    </lineage>
</organism>
<evidence type="ECO:0000313" key="3">
    <source>
        <dbReference type="WBParaSite" id="nRc.2.0.1.t31340-RA"/>
    </source>
</evidence>
<dbReference type="WBParaSite" id="nRc.2.0.1.t31340-RA">
    <property type="protein sequence ID" value="nRc.2.0.1.t31340-RA"/>
    <property type="gene ID" value="nRc.2.0.1.g31340"/>
</dbReference>
<feature type="region of interest" description="Disordered" evidence="1">
    <location>
        <begin position="49"/>
        <end position="90"/>
    </location>
</feature>
<dbReference type="Proteomes" id="UP000887565">
    <property type="component" value="Unplaced"/>
</dbReference>
<sequence length="90" mass="10230">MVFRKVWTYSSNTGPQERGVDRSLAFFGGTERNAIDSMLPNQREIFVPFDSEREQKRHESRNNGSSSNASSAAQRPSLRAIDEKNLIKKV</sequence>